<evidence type="ECO:0000256" key="1">
    <source>
        <dbReference type="ARBA" id="ARBA00023015"/>
    </source>
</evidence>
<sequence length="185" mass="20755">MLLIFVFIIFIRNIIAHMAHNLDAVDRQILTALQDQGRLTNVELADRVGLTPAPCLRRVRALEDAGIIQKYAALVNQHALSLGVTVFAQVTLDKQIKQQLEIFEQAVRKWPEVMDCYLMTGDADYLLRIVLPDVEAYERFLNEALTQVAGVSSIRSSFSLRQAKYSTALPLDLSRDRPGANYAAP</sequence>
<evidence type="ECO:0000256" key="2">
    <source>
        <dbReference type="ARBA" id="ARBA00023125"/>
    </source>
</evidence>
<dbReference type="Gene3D" id="3.30.70.920">
    <property type="match status" value="1"/>
</dbReference>
<dbReference type="InterPro" id="IPR036388">
    <property type="entry name" value="WH-like_DNA-bd_sf"/>
</dbReference>
<dbReference type="InterPro" id="IPR019885">
    <property type="entry name" value="Tscrpt_reg_HTH_AsnC-type_CS"/>
</dbReference>
<organism evidence="5">
    <name type="scientific">uncultured marine thaumarchaeote AD1000_39_D08</name>
    <dbReference type="NCBI Taxonomy" id="1455913"/>
    <lineage>
        <taxon>Archaea</taxon>
        <taxon>Nitrososphaerota</taxon>
        <taxon>environmental samples</taxon>
    </lineage>
</organism>
<evidence type="ECO:0000259" key="4">
    <source>
        <dbReference type="PROSITE" id="PS50956"/>
    </source>
</evidence>
<dbReference type="InterPro" id="IPR036390">
    <property type="entry name" value="WH_DNA-bd_sf"/>
</dbReference>
<dbReference type="InterPro" id="IPR019887">
    <property type="entry name" value="Tscrpt_reg_AsnC/Lrp_C"/>
</dbReference>
<dbReference type="Pfam" id="PF13412">
    <property type="entry name" value="HTH_24"/>
    <property type="match status" value="1"/>
</dbReference>
<dbReference type="InterPro" id="IPR000485">
    <property type="entry name" value="AsnC-type_HTH_dom"/>
</dbReference>
<dbReference type="PRINTS" id="PR00033">
    <property type="entry name" value="HTHASNC"/>
</dbReference>
<dbReference type="SUPFAM" id="SSF46785">
    <property type="entry name" value="Winged helix' DNA-binding domain"/>
    <property type="match status" value="1"/>
</dbReference>
<dbReference type="AlphaFoldDB" id="A0A075FW29"/>
<dbReference type="PANTHER" id="PTHR30154:SF34">
    <property type="entry name" value="TRANSCRIPTIONAL REGULATOR AZLB"/>
    <property type="match status" value="1"/>
</dbReference>
<proteinExistence type="predicted"/>
<dbReference type="Gene3D" id="1.10.10.10">
    <property type="entry name" value="Winged helix-like DNA-binding domain superfamily/Winged helix DNA-binding domain"/>
    <property type="match status" value="1"/>
</dbReference>
<keyword evidence="3" id="KW-0804">Transcription</keyword>
<dbReference type="PANTHER" id="PTHR30154">
    <property type="entry name" value="LEUCINE-RESPONSIVE REGULATORY PROTEIN"/>
    <property type="match status" value="1"/>
</dbReference>
<dbReference type="SMART" id="SM00344">
    <property type="entry name" value="HTH_ASNC"/>
    <property type="match status" value="1"/>
</dbReference>
<dbReference type="CDD" id="cd00090">
    <property type="entry name" value="HTH_ARSR"/>
    <property type="match status" value="1"/>
</dbReference>
<name>A0A075FW29_9ARCH</name>
<keyword evidence="1" id="KW-0805">Transcription regulation</keyword>
<dbReference type="GO" id="GO:0043565">
    <property type="term" value="F:sequence-specific DNA binding"/>
    <property type="evidence" value="ECO:0007669"/>
    <property type="project" value="InterPro"/>
</dbReference>
<dbReference type="InterPro" id="IPR011008">
    <property type="entry name" value="Dimeric_a/b-barrel"/>
</dbReference>
<dbReference type="PROSITE" id="PS00519">
    <property type="entry name" value="HTH_ASNC_1"/>
    <property type="match status" value="1"/>
</dbReference>
<dbReference type="Pfam" id="PF01037">
    <property type="entry name" value="AsnC_trans_reg"/>
    <property type="match status" value="1"/>
</dbReference>
<dbReference type="PROSITE" id="PS50956">
    <property type="entry name" value="HTH_ASNC_2"/>
    <property type="match status" value="1"/>
</dbReference>
<keyword evidence="2" id="KW-0238">DNA-binding</keyword>
<dbReference type="GO" id="GO:0005829">
    <property type="term" value="C:cytosol"/>
    <property type="evidence" value="ECO:0007669"/>
    <property type="project" value="TreeGrafter"/>
</dbReference>
<dbReference type="InterPro" id="IPR019888">
    <property type="entry name" value="Tscrpt_reg_AsnC-like"/>
</dbReference>
<reference evidence="5" key="1">
    <citation type="journal article" date="2014" name="Genome Biol. Evol.">
        <title>Pangenome evidence for extensive interdomain horizontal transfer affecting lineage core and shell genes in uncultured planktonic thaumarchaeota and euryarchaeota.</title>
        <authorList>
            <person name="Deschamps P."/>
            <person name="Zivanovic Y."/>
            <person name="Moreira D."/>
            <person name="Rodriguez-Valera F."/>
            <person name="Lopez-Garcia P."/>
        </authorList>
    </citation>
    <scope>NUCLEOTIDE SEQUENCE</scope>
</reference>
<gene>
    <name evidence="5" type="primary">lrp</name>
</gene>
<accession>A0A075FW29</accession>
<feature type="domain" description="HTH asnC-type" evidence="4">
    <location>
        <begin position="22"/>
        <end position="85"/>
    </location>
</feature>
<dbReference type="EMBL" id="KF900402">
    <property type="protein sequence ID" value="AIE93691.1"/>
    <property type="molecule type" value="Genomic_DNA"/>
</dbReference>
<dbReference type="InterPro" id="IPR011991">
    <property type="entry name" value="ArsR-like_HTH"/>
</dbReference>
<evidence type="ECO:0000256" key="3">
    <source>
        <dbReference type="ARBA" id="ARBA00023163"/>
    </source>
</evidence>
<evidence type="ECO:0000313" key="5">
    <source>
        <dbReference type="EMBL" id="AIE93691.1"/>
    </source>
</evidence>
<protein>
    <submittedName>
        <fullName evidence="5">Transcriptional regulator (Lrp)</fullName>
    </submittedName>
</protein>
<dbReference type="SUPFAM" id="SSF54909">
    <property type="entry name" value="Dimeric alpha+beta barrel"/>
    <property type="match status" value="1"/>
</dbReference>
<dbReference type="GO" id="GO:0043200">
    <property type="term" value="P:response to amino acid"/>
    <property type="evidence" value="ECO:0007669"/>
    <property type="project" value="TreeGrafter"/>
</dbReference>